<dbReference type="PANTHER" id="PTHR43245:SF13">
    <property type="entry name" value="UDP-D-APIOSE_UDP-D-XYLOSE SYNTHASE 2"/>
    <property type="match status" value="1"/>
</dbReference>
<feature type="domain" description="NAD-dependent epimerase/dehydratase" evidence="1">
    <location>
        <begin position="6"/>
        <end position="218"/>
    </location>
</feature>
<proteinExistence type="predicted"/>
<dbReference type="SUPFAM" id="SSF51735">
    <property type="entry name" value="NAD(P)-binding Rossmann-fold domains"/>
    <property type="match status" value="1"/>
</dbReference>
<accession>A0A9D5K9Z5</accession>
<dbReference type="EMBL" id="WJKJ01000263">
    <property type="protein sequence ID" value="MBD3365131.1"/>
    <property type="molecule type" value="Genomic_DNA"/>
</dbReference>
<dbReference type="PANTHER" id="PTHR43245">
    <property type="entry name" value="BIFUNCTIONAL POLYMYXIN RESISTANCE PROTEIN ARNA"/>
    <property type="match status" value="1"/>
</dbReference>
<name>A0A9D5K9Z5_UNCW3</name>
<dbReference type="InterPro" id="IPR001509">
    <property type="entry name" value="Epimerase_deHydtase"/>
</dbReference>
<dbReference type="InterPro" id="IPR050177">
    <property type="entry name" value="Lipid_A_modif_metabolic_enz"/>
</dbReference>
<comment type="caution">
    <text evidence="2">The sequence shown here is derived from an EMBL/GenBank/DDBJ whole genome shotgun (WGS) entry which is preliminary data.</text>
</comment>
<dbReference type="Pfam" id="PF01370">
    <property type="entry name" value="Epimerase"/>
    <property type="match status" value="1"/>
</dbReference>
<evidence type="ECO:0000313" key="2">
    <source>
        <dbReference type="EMBL" id="MBD3365131.1"/>
    </source>
</evidence>
<dbReference type="InterPro" id="IPR036291">
    <property type="entry name" value="NAD(P)-bd_dom_sf"/>
</dbReference>
<evidence type="ECO:0000313" key="3">
    <source>
        <dbReference type="Proteomes" id="UP000630660"/>
    </source>
</evidence>
<reference evidence="2" key="1">
    <citation type="submission" date="2019-11" db="EMBL/GenBank/DDBJ databases">
        <title>Microbial mats filling the niche in hypersaline microbial mats.</title>
        <authorList>
            <person name="Wong H.L."/>
            <person name="Macleod F.I."/>
            <person name="White R.A. III"/>
            <person name="Burns B.P."/>
        </authorList>
    </citation>
    <scope>NUCLEOTIDE SEQUENCE</scope>
    <source>
        <strain evidence="2">Bin_327</strain>
    </source>
</reference>
<dbReference type="AlphaFoldDB" id="A0A9D5K9Z5"/>
<gene>
    <name evidence="2" type="ORF">GF359_07940</name>
</gene>
<sequence length="329" mass="37435">MARKRILIIGGTRFLGRHLVDAALESRCKVTLFNRGKTNPDLFPNVETIKGDRATDLGKLGDRKWDVVIDTCGYVPRVVAKSVKNLESRVGQYVFISTIGVYNEHWKTGLDENSALFELPEPTEQVTEQTYGPLKALCEKEVLRVFPEGNNGLIVRPGLIVGPWDPTDRFTYWVERVERGGDVLTPGPPERPVQFIDVRDLAEWIVWMVKKARSGIYNAVGPHDEMTMTKFLNICKEVTASDAGFTWVSEEYIEKEEIPLPVWVPKSYLGYATADNRKFSDLAKLRDAEETVADTQLWFKTRRGEEPMKAGLTPEKEAELLKKWHLKHT</sequence>
<protein>
    <submittedName>
        <fullName evidence="2">NAD-dependent epimerase/dehydratase family protein</fullName>
    </submittedName>
</protein>
<dbReference type="Gene3D" id="3.40.50.720">
    <property type="entry name" value="NAD(P)-binding Rossmann-like Domain"/>
    <property type="match status" value="1"/>
</dbReference>
<dbReference type="Proteomes" id="UP000630660">
    <property type="component" value="Unassembled WGS sequence"/>
</dbReference>
<organism evidence="2 3">
    <name type="scientific">candidate division WOR-3 bacterium</name>
    <dbReference type="NCBI Taxonomy" id="2052148"/>
    <lineage>
        <taxon>Bacteria</taxon>
        <taxon>Bacteria division WOR-3</taxon>
    </lineage>
</organism>
<evidence type="ECO:0000259" key="1">
    <source>
        <dbReference type="Pfam" id="PF01370"/>
    </source>
</evidence>